<evidence type="ECO:0000256" key="2">
    <source>
        <dbReference type="ARBA" id="ARBA00022801"/>
    </source>
</evidence>
<comment type="similarity">
    <text evidence="5">Belongs to the DEAD box helicase family. DbpA subfamily.</text>
</comment>
<comment type="caution">
    <text evidence="10">The sequence shown here is derived from an EMBL/GenBank/DDBJ whole genome shotgun (WGS) entry which is preliminary data.</text>
</comment>
<dbReference type="PROSITE" id="PS51195">
    <property type="entry name" value="Q_MOTIF"/>
    <property type="match status" value="1"/>
</dbReference>
<proteinExistence type="inferred from homology"/>
<feature type="domain" description="Helicase ATP-binding" evidence="7">
    <location>
        <begin position="47"/>
        <end position="217"/>
    </location>
</feature>
<dbReference type="InterPro" id="IPR011545">
    <property type="entry name" value="DEAD/DEAH_box_helicase_dom"/>
</dbReference>
<reference evidence="10 11" key="1">
    <citation type="journal article" date="2021" name="Sci. Rep.">
        <title>The distribution of antibiotic resistance genes in chicken gut microbiota commensals.</title>
        <authorList>
            <person name="Juricova H."/>
            <person name="Matiasovicova J."/>
            <person name="Kubasova T."/>
            <person name="Cejkova D."/>
            <person name="Rychlik I."/>
        </authorList>
    </citation>
    <scope>NUCLEOTIDE SEQUENCE [LARGE SCALE GENOMIC DNA]</scope>
    <source>
        <strain evidence="10 11">An435</strain>
    </source>
</reference>
<dbReference type="CDD" id="cd00268">
    <property type="entry name" value="DEADc"/>
    <property type="match status" value="1"/>
</dbReference>
<name>A0ABS2FEP2_9CLOT</name>
<dbReference type="CDD" id="cd18787">
    <property type="entry name" value="SF2_C_DEAD"/>
    <property type="match status" value="1"/>
</dbReference>
<dbReference type="SMART" id="SM00490">
    <property type="entry name" value="HELICc"/>
    <property type="match status" value="1"/>
</dbReference>
<organism evidence="10 11">
    <name type="scientific">Clostridium saudiense</name>
    <dbReference type="NCBI Taxonomy" id="1414720"/>
    <lineage>
        <taxon>Bacteria</taxon>
        <taxon>Bacillati</taxon>
        <taxon>Bacillota</taxon>
        <taxon>Clostridia</taxon>
        <taxon>Eubacteriales</taxon>
        <taxon>Clostridiaceae</taxon>
        <taxon>Clostridium</taxon>
    </lineage>
</organism>
<feature type="domain" description="DEAD-box RNA helicase Q" evidence="9">
    <location>
        <begin position="16"/>
        <end position="44"/>
    </location>
</feature>
<dbReference type="PROSITE" id="PS51192">
    <property type="entry name" value="HELICASE_ATP_BIND_1"/>
    <property type="match status" value="1"/>
</dbReference>
<dbReference type="Gene3D" id="3.40.50.300">
    <property type="entry name" value="P-loop containing nucleotide triphosphate hydrolases"/>
    <property type="match status" value="2"/>
</dbReference>
<keyword evidence="2 5" id="KW-0378">Hydrolase</keyword>
<dbReference type="GO" id="GO:0004386">
    <property type="term" value="F:helicase activity"/>
    <property type="evidence" value="ECO:0007669"/>
    <property type="project" value="UniProtKB-KW"/>
</dbReference>
<dbReference type="SMART" id="SM00487">
    <property type="entry name" value="DEXDc"/>
    <property type="match status" value="1"/>
</dbReference>
<keyword evidence="3 5" id="KW-0347">Helicase</keyword>
<dbReference type="Pfam" id="PF03880">
    <property type="entry name" value="DbpA"/>
    <property type="match status" value="1"/>
</dbReference>
<dbReference type="Pfam" id="PF00270">
    <property type="entry name" value="DEAD"/>
    <property type="match status" value="1"/>
</dbReference>
<dbReference type="CDD" id="cd12500">
    <property type="entry name" value="RRM_BsYxiN_like"/>
    <property type="match status" value="1"/>
</dbReference>
<dbReference type="InterPro" id="IPR014014">
    <property type="entry name" value="RNA_helicase_DEAD_Q_motif"/>
</dbReference>
<dbReference type="InterPro" id="IPR028619">
    <property type="entry name" value="DEAD_helicase_DbpA"/>
</dbReference>
<comment type="catalytic activity">
    <reaction evidence="5">
        <text>ATP + H2O = ADP + phosphate + H(+)</text>
        <dbReference type="Rhea" id="RHEA:13065"/>
        <dbReference type="ChEBI" id="CHEBI:15377"/>
        <dbReference type="ChEBI" id="CHEBI:15378"/>
        <dbReference type="ChEBI" id="CHEBI:30616"/>
        <dbReference type="ChEBI" id="CHEBI:43474"/>
        <dbReference type="ChEBI" id="CHEBI:456216"/>
        <dbReference type="EC" id="3.6.4.13"/>
    </reaction>
</comment>
<dbReference type="EC" id="3.6.4.13" evidence="5"/>
<comment type="function">
    <text evidence="5">DEAD-box RNA helicase involved in the assembly of the 50S ribosomal subunit. Has an RNA-dependent ATPase activity, which is specific for 23S rRNA, and a 3' to 5' RNA helicase activity that uses the energy of ATP hydrolysis to destabilize and unwind short rRNA duplexes.</text>
</comment>
<gene>
    <name evidence="5" type="primary">dbpA</name>
    <name evidence="10" type="ORF">H6A19_04165</name>
</gene>
<evidence type="ECO:0000256" key="6">
    <source>
        <dbReference type="PROSITE-ProRule" id="PRU00552"/>
    </source>
</evidence>
<evidence type="ECO:0000313" key="10">
    <source>
        <dbReference type="EMBL" id="MBM6818542.1"/>
    </source>
</evidence>
<dbReference type="InterPro" id="IPR001650">
    <property type="entry name" value="Helicase_C-like"/>
</dbReference>
<dbReference type="InterPro" id="IPR000629">
    <property type="entry name" value="RNA-helicase_DEAD-box_CS"/>
</dbReference>
<keyword evidence="5" id="KW-0963">Cytoplasm</keyword>
<dbReference type="PANTHER" id="PTHR47959">
    <property type="entry name" value="ATP-DEPENDENT RNA HELICASE RHLE-RELATED"/>
    <property type="match status" value="1"/>
</dbReference>
<keyword evidence="4 5" id="KW-0067">ATP-binding</keyword>
<dbReference type="InterPro" id="IPR044742">
    <property type="entry name" value="DEAD/DEAH_RhlB"/>
</dbReference>
<dbReference type="Gene3D" id="3.30.70.330">
    <property type="match status" value="1"/>
</dbReference>
<dbReference type="InterPro" id="IPR005580">
    <property type="entry name" value="DbpA/CsdA_RNA-bd_dom"/>
</dbReference>
<dbReference type="InterPro" id="IPR012677">
    <property type="entry name" value="Nucleotide-bd_a/b_plait_sf"/>
</dbReference>
<dbReference type="PROSITE" id="PS00039">
    <property type="entry name" value="DEAD_ATP_HELICASE"/>
    <property type="match status" value="1"/>
</dbReference>
<evidence type="ECO:0000259" key="9">
    <source>
        <dbReference type="PROSITE" id="PS51195"/>
    </source>
</evidence>
<keyword evidence="11" id="KW-1185">Reference proteome</keyword>
<dbReference type="InterPro" id="IPR027417">
    <property type="entry name" value="P-loop_NTPase"/>
</dbReference>
<dbReference type="Proteomes" id="UP000767334">
    <property type="component" value="Unassembled WGS sequence"/>
</dbReference>
<feature type="region of interest" description="Involved in 23S rRNA binding" evidence="5">
    <location>
        <begin position="417"/>
        <end position="492"/>
    </location>
</feature>
<evidence type="ECO:0000256" key="3">
    <source>
        <dbReference type="ARBA" id="ARBA00022806"/>
    </source>
</evidence>
<dbReference type="Pfam" id="PF00271">
    <property type="entry name" value="Helicase_C"/>
    <property type="match status" value="1"/>
</dbReference>
<dbReference type="InterPro" id="IPR014001">
    <property type="entry name" value="Helicase_ATP-bd"/>
</dbReference>
<dbReference type="SUPFAM" id="SSF52540">
    <property type="entry name" value="P-loop containing nucleoside triphosphate hydrolases"/>
    <property type="match status" value="1"/>
</dbReference>
<comment type="subcellular location">
    <subcellularLocation>
        <location evidence="5">Cytoplasm</location>
    </subcellularLocation>
</comment>
<keyword evidence="1 5" id="KW-0547">Nucleotide-binding</keyword>
<evidence type="ECO:0000256" key="4">
    <source>
        <dbReference type="ARBA" id="ARBA00022840"/>
    </source>
</evidence>
<dbReference type="PROSITE" id="PS51194">
    <property type="entry name" value="HELICASE_CTER"/>
    <property type="match status" value="1"/>
</dbReference>
<dbReference type="HAMAP" id="MF_00965">
    <property type="entry name" value="DEAD_helicase_DbpA"/>
    <property type="match status" value="1"/>
</dbReference>
<evidence type="ECO:0000256" key="5">
    <source>
        <dbReference type="HAMAP-Rule" id="MF_00965"/>
    </source>
</evidence>
<feature type="short sequence motif" description="Q motif" evidence="6">
    <location>
        <begin position="16"/>
        <end position="44"/>
    </location>
</feature>
<accession>A0ABS2FEP2</accession>
<protein>
    <recommendedName>
        <fullName evidence="5">ATP-dependent RNA helicase DbpA</fullName>
        <ecNumber evidence="5">3.6.4.13</ecNumber>
    </recommendedName>
</protein>
<keyword evidence="5" id="KW-0694">RNA-binding</keyword>
<comment type="domain">
    <text evidence="5">Contains an N-terminal domain that binds non-specifically to RNA and a C-terminal domain that binds specifically and tightly to hairpin 92 of 23S rRNA.</text>
</comment>
<feature type="domain" description="Helicase C-terminal" evidence="8">
    <location>
        <begin position="244"/>
        <end position="394"/>
    </location>
</feature>
<evidence type="ECO:0000313" key="11">
    <source>
        <dbReference type="Proteomes" id="UP000767334"/>
    </source>
</evidence>
<evidence type="ECO:0000256" key="1">
    <source>
        <dbReference type="ARBA" id="ARBA00022741"/>
    </source>
</evidence>
<dbReference type="EMBL" id="JACJLL010000015">
    <property type="protein sequence ID" value="MBM6818542.1"/>
    <property type="molecule type" value="Genomic_DNA"/>
</dbReference>
<dbReference type="InterPro" id="IPR050079">
    <property type="entry name" value="DEAD_box_RNA_helicase"/>
</dbReference>
<keyword evidence="5" id="KW-0690">Ribosome biogenesis</keyword>
<evidence type="ECO:0000259" key="8">
    <source>
        <dbReference type="PROSITE" id="PS51194"/>
    </source>
</evidence>
<evidence type="ECO:0000259" key="7">
    <source>
        <dbReference type="PROSITE" id="PS51192"/>
    </source>
</evidence>
<sequence>MNNNKFNKNEGNILDNTFKKYNLCDEIIKALDGIGYSKPSDVQSKVIPEILTGKDVVVKSQTGSGKTAAFGIPLCEKTLWEDSKPQTLILTPTRELAIQVKEELTNIGRFKRIRAVAVFGKQPFSDQARELKQKTHIVVGTPGRVFDHIDRGTLDISNIKHLVIDEADEMLNMGFIDQVRDIINTLNKNRQTMLFSATIPEEIMGLCKMYMNNPVNVEIKAQKLITDNINHELYRFEEFYKLDNLSKLLISEVPETAVIFCKTKENVDKVFENLNKKGYSVNKIHGGMLQKDRLEVMDKFKKGNFKILVATDVAARGIDVEGITHVINYDLPVEKEAYVHRIGRTGRAGAKGKAISFVNQYEDRLLDMIQEYIGFKIPVVGEIAEVSKEKRDEAIKALKSRPKVKKEKAKVINKNITKIYLNGGKKKKLRAGDFVGAISRIEGITAEDIGIIDVQDTVSYVDILNGKGNKVIEGLKNSTIKGKKLRVEKARR</sequence>
<dbReference type="PANTHER" id="PTHR47959:SF1">
    <property type="entry name" value="ATP-DEPENDENT RNA HELICASE DBPA"/>
    <property type="match status" value="1"/>
</dbReference>